<dbReference type="EMBL" id="PQFF01000379">
    <property type="protein sequence ID" value="RHZ54346.1"/>
    <property type="molecule type" value="Genomic_DNA"/>
</dbReference>
<evidence type="ECO:0000313" key="2">
    <source>
        <dbReference type="Proteomes" id="UP000266861"/>
    </source>
</evidence>
<dbReference type="Proteomes" id="UP000266861">
    <property type="component" value="Unassembled WGS sequence"/>
</dbReference>
<name>A0A397GY49_9GLOM</name>
<organism evidence="1 2">
    <name type="scientific">Diversispora epigaea</name>
    <dbReference type="NCBI Taxonomy" id="1348612"/>
    <lineage>
        <taxon>Eukaryota</taxon>
        <taxon>Fungi</taxon>
        <taxon>Fungi incertae sedis</taxon>
        <taxon>Mucoromycota</taxon>
        <taxon>Glomeromycotina</taxon>
        <taxon>Glomeromycetes</taxon>
        <taxon>Diversisporales</taxon>
        <taxon>Diversisporaceae</taxon>
        <taxon>Diversispora</taxon>
    </lineage>
</organism>
<comment type="caution">
    <text evidence="1">The sequence shown here is derived from an EMBL/GenBank/DDBJ whole genome shotgun (WGS) entry which is preliminary data.</text>
</comment>
<gene>
    <name evidence="1" type="ORF">Glove_428g93</name>
</gene>
<reference evidence="1 2" key="1">
    <citation type="submission" date="2018-08" db="EMBL/GenBank/DDBJ databases">
        <title>Genome and evolution of the arbuscular mycorrhizal fungus Diversispora epigaea (formerly Glomus versiforme) and its bacterial endosymbionts.</title>
        <authorList>
            <person name="Sun X."/>
            <person name="Fei Z."/>
            <person name="Harrison M."/>
        </authorList>
    </citation>
    <scope>NUCLEOTIDE SEQUENCE [LARGE SCALE GENOMIC DNA]</scope>
    <source>
        <strain evidence="1 2">IT104</strain>
    </source>
</reference>
<protein>
    <submittedName>
        <fullName evidence="1">Uncharacterized protein</fullName>
    </submittedName>
</protein>
<sequence length="61" mass="7096">MPKLQNFGILQEEKSLSNLEEIKTSHKGVHWIAGCLVLKRRTTFENDDIRQSYGQSMITQF</sequence>
<proteinExistence type="predicted"/>
<evidence type="ECO:0000313" key="1">
    <source>
        <dbReference type="EMBL" id="RHZ54346.1"/>
    </source>
</evidence>
<accession>A0A397GY49</accession>
<keyword evidence="2" id="KW-1185">Reference proteome</keyword>
<dbReference type="AlphaFoldDB" id="A0A397GY49"/>